<organism evidence="9 10">
    <name type="scientific">Candidatus Muproteobacteria bacterium RBG_19FT_COMBO_61_10</name>
    <dbReference type="NCBI Taxonomy" id="1817761"/>
    <lineage>
        <taxon>Bacteria</taxon>
        <taxon>Pseudomonadati</taxon>
        <taxon>Pseudomonadota</taxon>
        <taxon>Candidatus Muproteobacteria</taxon>
    </lineage>
</organism>
<dbReference type="SUPFAM" id="SSF55120">
    <property type="entry name" value="Pseudouridine synthase"/>
    <property type="match status" value="1"/>
</dbReference>
<dbReference type="PANTHER" id="PTHR13767">
    <property type="entry name" value="TRNA-PSEUDOURIDINE SYNTHASE"/>
    <property type="match status" value="1"/>
</dbReference>
<dbReference type="InterPro" id="IPR014780">
    <property type="entry name" value="tRNA_psdUridine_synth_TruB"/>
</dbReference>
<dbReference type="SUPFAM" id="SSF88697">
    <property type="entry name" value="PUA domain-like"/>
    <property type="match status" value="1"/>
</dbReference>
<dbReference type="HAMAP" id="MF_01080">
    <property type="entry name" value="TruB_bact"/>
    <property type="match status" value="1"/>
</dbReference>
<dbReference type="GO" id="GO:0031119">
    <property type="term" value="P:tRNA pseudouridine synthesis"/>
    <property type="evidence" value="ECO:0007669"/>
    <property type="project" value="UniProtKB-UniRule"/>
</dbReference>
<dbReference type="AlphaFoldDB" id="A0A1F6UL02"/>
<comment type="function">
    <text evidence="5">Responsible for synthesis of pseudouridine from uracil-55 in the psi GC loop of transfer RNAs.</text>
</comment>
<comment type="similarity">
    <text evidence="2 5">Belongs to the pseudouridine synthase TruB family. Type 1 subfamily.</text>
</comment>
<dbReference type="CDD" id="cd02573">
    <property type="entry name" value="PseudoU_synth_EcTruB"/>
    <property type="match status" value="1"/>
</dbReference>
<dbReference type="Pfam" id="PF01509">
    <property type="entry name" value="TruB_N"/>
    <property type="match status" value="1"/>
</dbReference>
<dbReference type="Proteomes" id="UP000177950">
    <property type="component" value="Unassembled WGS sequence"/>
</dbReference>
<dbReference type="PANTHER" id="PTHR13767:SF2">
    <property type="entry name" value="PSEUDOURIDYLATE SYNTHASE TRUB1"/>
    <property type="match status" value="1"/>
</dbReference>
<evidence type="ECO:0000256" key="4">
    <source>
        <dbReference type="ARBA" id="ARBA00023235"/>
    </source>
</evidence>
<feature type="domain" description="tRNA pseudouridylate synthase B C-terminal" evidence="8">
    <location>
        <begin position="181"/>
        <end position="238"/>
    </location>
</feature>
<evidence type="ECO:0000256" key="2">
    <source>
        <dbReference type="ARBA" id="ARBA00005642"/>
    </source>
</evidence>
<gene>
    <name evidence="5" type="primary">truB</name>
    <name evidence="9" type="ORF">A2V58_07375</name>
</gene>
<evidence type="ECO:0000256" key="1">
    <source>
        <dbReference type="ARBA" id="ARBA00000385"/>
    </source>
</evidence>
<accession>A0A1F6UL02</accession>
<evidence type="ECO:0000259" key="8">
    <source>
        <dbReference type="Pfam" id="PF16198"/>
    </source>
</evidence>
<dbReference type="InterPro" id="IPR032819">
    <property type="entry name" value="TruB_C"/>
</dbReference>
<dbReference type="Gene3D" id="2.30.130.10">
    <property type="entry name" value="PUA domain"/>
    <property type="match status" value="1"/>
</dbReference>
<name>A0A1F6UL02_9PROT</name>
<evidence type="ECO:0000256" key="5">
    <source>
        <dbReference type="HAMAP-Rule" id="MF_01080"/>
    </source>
</evidence>
<comment type="caution">
    <text evidence="9">The sequence shown here is derived from an EMBL/GenBank/DDBJ whole genome shotgun (WGS) entry which is preliminary data.</text>
</comment>
<evidence type="ECO:0000313" key="9">
    <source>
        <dbReference type="EMBL" id="OGI58046.1"/>
    </source>
</evidence>
<sequence>MTKTPRKKRDINGILLLDKPAGYTSNQALQAVKHLLQARKAGHTGSLDPLATGLLPLCFGEATKVSQFLLDADKRYWVAIRLGQTTSTYDAEGEVLVTRPVDLTRPAIAAALRRFQGEIQQLPPMYSAIKQAGQPLYKLARAGIEVARTPRRVSIHALNLVHWQDDRLELEVACSKGTYIRSLAHDLGEILGCGGHVTALRRLATGGFSVEQAITLEALQNLPDDGRLARLLPLDQALTHLPAVDLSLNAAFYLCQGQVVTAPHGVSAGLVRLYEAGGRFLGLGEVQLDGRVAPKRLLRPPEQADITPEIG</sequence>
<feature type="active site" description="Nucleophile" evidence="5">
    <location>
        <position position="48"/>
    </location>
</feature>
<comment type="catalytic activity">
    <reaction evidence="1 5">
        <text>uridine(55) in tRNA = pseudouridine(55) in tRNA</text>
        <dbReference type="Rhea" id="RHEA:42532"/>
        <dbReference type="Rhea" id="RHEA-COMP:10101"/>
        <dbReference type="Rhea" id="RHEA-COMP:10102"/>
        <dbReference type="ChEBI" id="CHEBI:65314"/>
        <dbReference type="ChEBI" id="CHEBI:65315"/>
        <dbReference type="EC" id="5.4.99.25"/>
    </reaction>
</comment>
<dbReference type="GO" id="GO:1990481">
    <property type="term" value="P:mRNA pseudouridine synthesis"/>
    <property type="evidence" value="ECO:0007669"/>
    <property type="project" value="TreeGrafter"/>
</dbReference>
<dbReference type="InterPro" id="IPR015947">
    <property type="entry name" value="PUA-like_sf"/>
</dbReference>
<dbReference type="Pfam" id="PF16198">
    <property type="entry name" value="TruB_C_2"/>
    <property type="match status" value="1"/>
</dbReference>
<feature type="domain" description="Pseudouridine synthase II N-terminal" evidence="6">
    <location>
        <begin position="33"/>
        <end position="180"/>
    </location>
</feature>
<dbReference type="EMBL" id="MFSV01000092">
    <property type="protein sequence ID" value="OGI58046.1"/>
    <property type="molecule type" value="Genomic_DNA"/>
</dbReference>
<dbReference type="GO" id="GO:0003723">
    <property type="term" value="F:RNA binding"/>
    <property type="evidence" value="ECO:0007669"/>
    <property type="project" value="InterPro"/>
</dbReference>
<dbReference type="FunFam" id="2.30.130.10:FF:000012">
    <property type="entry name" value="tRNA pseudouridine synthase B"/>
    <property type="match status" value="1"/>
</dbReference>
<dbReference type="GO" id="GO:0160148">
    <property type="term" value="F:tRNA pseudouridine(55) synthase activity"/>
    <property type="evidence" value="ECO:0007669"/>
    <property type="project" value="UniProtKB-EC"/>
</dbReference>
<dbReference type="Gene3D" id="3.30.2350.10">
    <property type="entry name" value="Pseudouridine synthase"/>
    <property type="match status" value="1"/>
</dbReference>
<reference evidence="9 10" key="1">
    <citation type="journal article" date="2016" name="Nat. Commun.">
        <title>Thousands of microbial genomes shed light on interconnected biogeochemical processes in an aquifer system.</title>
        <authorList>
            <person name="Anantharaman K."/>
            <person name="Brown C.T."/>
            <person name="Hug L.A."/>
            <person name="Sharon I."/>
            <person name="Castelle C.J."/>
            <person name="Probst A.J."/>
            <person name="Thomas B.C."/>
            <person name="Singh A."/>
            <person name="Wilkins M.J."/>
            <person name="Karaoz U."/>
            <person name="Brodie E.L."/>
            <person name="Williams K.H."/>
            <person name="Hubbard S.S."/>
            <person name="Banfield J.F."/>
        </authorList>
    </citation>
    <scope>NUCLEOTIDE SEQUENCE [LARGE SCALE GENOMIC DNA]</scope>
</reference>
<dbReference type="CDD" id="cd21152">
    <property type="entry name" value="PUA_TruB_bacterial"/>
    <property type="match status" value="1"/>
</dbReference>
<evidence type="ECO:0000313" key="10">
    <source>
        <dbReference type="Proteomes" id="UP000177950"/>
    </source>
</evidence>
<protein>
    <recommendedName>
        <fullName evidence="5">tRNA pseudouridine synthase B</fullName>
        <ecNumber evidence="5">5.4.99.25</ecNumber>
    </recommendedName>
    <alternativeName>
        <fullName evidence="5">tRNA pseudouridine(55) synthase</fullName>
        <shortName evidence="5">Psi55 synthase</shortName>
    </alternativeName>
    <alternativeName>
        <fullName evidence="5">tRNA pseudouridylate synthase</fullName>
    </alternativeName>
    <alternativeName>
        <fullName evidence="5">tRNA-uridine isomerase</fullName>
    </alternativeName>
</protein>
<proteinExistence type="inferred from homology"/>
<keyword evidence="3 5" id="KW-0819">tRNA processing</keyword>
<dbReference type="FunFam" id="3.30.2350.10:FF:000011">
    <property type="entry name" value="tRNA pseudouridine synthase B"/>
    <property type="match status" value="1"/>
</dbReference>
<dbReference type="InterPro" id="IPR015240">
    <property type="entry name" value="tRNA_sdUridine_synth_fam1_C"/>
</dbReference>
<dbReference type="NCBIfam" id="TIGR00431">
    <property type="entry name" value="TruB"/>
    <property type="match status" value="1"/>
</dbReference>
<evidence type="ECO:0000259" key="6">
    <source>
        <dbReference type="Pfam" id="PF01509"/>
    </source>
</evidence>
<dbReference type="InterPro" id="IPR020103">
    <property type="entry name" value="PsdUridine_synth_cat_dom_sf"/>
</dbReference>
<feature type="domain" description="tRNA pseudouridine synthase II TruB subfamily 1 C-terminal" evidence="7">
    <location>
        <begin position="242"/>
        <end position="298"/>
    </location>
</feature>
<dbReference type="Pfam" id="PF09157">
    <property type="entry name" value="TruB-C_2"/>
    <property type="match status" value="1"/>
</dbReference>
<dbReference type="InterPro" id="IPR002501">
    <property type="entry name" value="PsdUridine_synth_N"/>
</dbReference>
<dbReference type="InterPro" id="IPR036974">
    <property type="entry name" value="PUA_sf"/>
</dbReference>
<dbReference type="EC" id="5.4.99.25" evidence="5"/>
<evidence type="ECO:0000256" key="3">
    <source>
        <dbReference type="ARBA" id="ARBA00022694"/>
    </source>
</evidence>
<keyword evidence="4 5" id="KW-0413">Isomerase</keyword>
<evidence type="ECO:0000259" key="7">
    <source>
        <dbReference type="Pfam" id="PF09157"/>
    </source>
</evidence>